<evidence type="ECO:0000256" key="6">
    <source>
        <dbReference type="SAM" id="MobiDB-lite"/>
    </source>
</evidence>
<gene>
    <name evidence="8" type="ORF">PPROV_000201700</name>
</gene>
<feature type="compositionally biased region" description="Low complexity" evidence="6">
    <location>
        <begin position="546"/>
        <end position="564"/>
    </location>
</feature>
<feature type="compositionally biased region" description="Pro residues" evidence="6">
    <location>
        <begin position="1"/>
        <end position="18"/>
    </location>
</feature>
<dbReference type="EMBL" id="BNJQ01000005">
    <property type="protein sequence ID" value="GHP03262.1"/>
    <property type="molecule type" value="Genomic_DNA"/>
</dbReference>
<dbReference type="InterPro" id="IPR000719">
    <property type="entry name" value="Prot_kinase_dom"/>
</dbReference>
<dbReference type="CDD" id="cd14009">
    <property type="entry name" value="STKc_ATG1_ULK_like"/>
    <property type="match status" value="1"/>
</dbReference>
<dbReference type="GO" id="GO:0000407">
    <property type="term" value="C:phagophore assembly site"/>
    <property type="evidence" value="ECO:0007669"/>
    <property type="project" value="TreeGrafter"/>
</dbReference>
<dbReference type="FunFam" id="3.30.200.20:FF:000042">
    <property type="entry name" value="Aurora kinase A"/>
    <property type="match status" value="1"/>
</dbReference>
<dbReference type="PROSITE" id="PS50011">
    <property type="entry name" value="PROTEIN_KINASE_DOM"/>
    <property type="match status" value="1"/>
</dbReference>
<evidence type="ECO:0000256" key="2">
    <source>
        <dbReference type="ARBA" id="ARBA00022741"/>
    </source>
</evidence>
<dbReference type="Gene3D" id="1.10.510.10">
    <property type="entry name" value="Transferase(Phosphotransferase) domain 1"/>
    <property type="match status" value="1"/>
</dbReference>
<dbReference type="PROSITE" id="PS00108">
    <property type="entry name" value="PROTEIN_KINASE_ST"/>
    <property type="match status" value="1"/>
</dbReference>
<feature type="domain" description="Protein kinase" evidence="7">
    <location>
        <begin position="48"/>
        <end position="317"/>
    </location>
</feature>
<dbReference type="PANTHER" id="PTHR24348">
    <property type="entry name" value="SERINE/THREONINE-PROTEIN KINASE UNC-51-RELATED"/>
    <property type="match status" value="1"/>
</dbReference>
<dbReference type="InterPro" id="IPR017441">
    <property type="entry name" value="Protein_kinase_ATP_BS"/>
</dbReference>
<keyword evidence="2 5" id="KW-0547">Nucleotide-binding</keyword>
<comment type="caution">
    <text evidence="8">The sequence shown here is derived from an EMBL/GenBank/DDBJ whole genome shotgun (WGS) entry which is preliminary data.</text>
</comment>
<protein>
    <recommendedName>
        <fullName evidence="7">Protein kinase domain-containing protein</fullName>
    </recommendedName>
</protein>
<evidence type="ECO:0000256" key="1">
    <source>
        <dbReference type="ARBA" id="ARBA00022679"/>
    </source>
</evidence>
<evidence type="ECO:0000259" key="7">
    <source>
        <dbReference type="PROSITE" id="PS50011"/>
    </source>
</evidence>
<keyword evidence="9" id="KW-1185">Reference proteome</keyword>
<dbReference type="PROSITE" id="PS00107">
    <property type="entry name" value="PROTEIN_KINASE_ATP"/>
    <property type="match status" value="1"/>
</dbReference>
<feature type="binding site" evidence="5">
    <location>
        <position position="77"/>
    </location>
    <ligand>
        <name>ATP</name>
        <dbReference type="ChEBI" id="CHEBI:30616"/>
    </ligand>
</feature>
<feature type="region of interest" description="Disordered" evidence="6">
    <location>
        <begin position="546"/>
        <end position="578"/>
    </location>
</feature>
<proteinExistence type="predicted"/>
<dbReference type="InterPro" id="IPR008271">
    <property type="entry name" value="Ser/Thr_kinase_AS"/>
</dbReference>
<dbReference type="GO" id="GO:0005524">
    <property type="term" value="F:ATP binding"/>
    <property type="evidence" value="ECO:0007669"/>
    <property type="project" value="UniProtKB-UniRule"/>
</dbReference>
<evidence type="ECO:0000313" key="8">
    <source>
        <dbReference type="EMBL" id="GHP03262.1"/>
    </source>
</evidence>
<dbReference type="GO" id="GO:0016020">
    <property type="term" value="C:membrane"/>
    <property type="evidence" value="ECO:0007669"/>
    <property type="project" value="TreeGrafter"/>
</dbReference>
<feature type="region of interest" description="Disordered" evidence="6">
    <location>
        <begin position="1"/>
        <end position="43"/>
    </location>
</feature>
<dbReference type="SUPFAM" id="SSF56112">
    <property type="entry name" value="Protein kinase-like (PK-like)"/>
    <property type="match status" value="1"/>
</dbReference>
<organism evidence="8 9">
    <name type="scientific">Pycnococcus provasolii</name>
    <dbReference type="NCBI Taxonomy" id="41880"/>
    <lineage>
        <taxon>Eukaryota</taxon>
        <taxon>Viridiplantae</taxon>
        <taxon>Chlorophyta</taxon>
        <taxon>Pseudoscourfieldiophyceae</taxon>
        <taxon>Pseudoscourfieldiales</taxon>
        <taxon>Pycnococcaceae</taxon>
        <taxon>Pycnococcus</taxon>
    </lineage>
</organism>
<dbReference type="OrthoDB" id="346907at2759"/>
<dbReference type="InterPro" id="IPR045269">
    <property type="entry name" value="Atg1-like"/>
</dbReference>
<dbReference type="FunFam" id="1.10.510.10:FF:000571">
    <property type="entry name" value="Maternal embryonic leucine zipper kinase"/>
    <property type="match status" value="1"/>
</dbReference>
<dbReference type="GO" id="GO:0005776">
    <property type="term" value="C:autophagosome"/>
    <property type="evidence" value="ECO:0007669"/>
    <property type="project" value="TreeGrafter"/>
</dbReference>
<keyword evidence="4 5" id="KW-0067">ATP-binding</keyword>
<reference evidence="8" key="1">
    <citation type="submission" date="2020-10" db="EMBL/GenBank/DDBJ databases">
        <title>Unveiling of a novel bifunctional photoreceptor, Dualchrome1, isolated from a cosmopolitan green alga.</title>
        <authorList>
            <person name="Suzuki S."/>
            <person name="Kawachi M."/>
        </authorList>
    </citation>
    <scope>NUCLEOTIDE SEQUENCE</scope>
    <source>
        <strain evidence="8">NIES 2893</strain>
    </source>
</reference>
<dbReference type="GO" id="GO:0010506">
    <property type="term" value="P:regulation of autophagy"/>
    <property type="evidence" value="ECO:0007669"/>
    <property type="project" value="InterPro"/>
</dbReference>
<feature type="compositionally biased region" description="Gly residues" evidence="6">
    <location>
        <begin position="21"/>
        <end position="31"/>
    </location>
</feature>
<name>A0A830H9H8_9CHLO</name>
<dbReference type="SMART" id="SM00220">
    <property type="entry name" value="S_TKc"/>
    <property type="match status" value="1"/>
</dbReference>
<sequence length="732" mass="77248">MAAQTPPPPSPPPPPIPQTPSGGGGGGGGGQMAPVPNPNTNQSVVGAWNLRSELGRGSFAVVWKAQHTKTNELAAVKEVALGKLSHKLRSSLESEIAILKRARHPNIVSLRDLWKSSSRVFIILEYCDGGDLLAYIRARKQLPPRTAMHFMANLGAGLRVLRQNNLVHRDLKPQNLLLSTAKQGTTPIDAVTGMALPVLKIADFGFARNLQPQGLAETLCGSPLYMAPEVLHGQRYDAKADLWSVGAILFEMVSGAPPYGGANFVALLQNIESREAVLPADVAKVSSPNLVSLLRMLLRRSPIERLSFDEFFRHPYMRDAMNPASATSSSSHDEAATIAAVTTSSSSVSATNDASTLDSEYVMVEEDPIPPPTRMTAARVRAETMPALPSPSRAAVPGAAFAFPKPATGAKNLAMSSAATPQPHKAAAMVAAGKASSAPSAQHTLNTSTAAQSTLARLEVIAKQMRDLATEAWERGERTGALSLQMLALRVLRGIADSARASNMQALAVRTNASLSKAIAQAEVAAKRILRDEDRLRALSSSSSQHAQFSLQSQQSASEGSSLSTTRGSMGGASSDCSMESAATMMRGRAGSSNATSASPPNAMAMMAGSPGEAHFSPKAATVATSSSTPAADRVVLPDALELTYQNALRDGRAGAVQELVGVHDVASACYERAVNLLNFLLLDAESLGGTHCQPLSLTGEMRAQLSTYRAGLESRWLGLTTNSMQKRKLIF</sequence>
<dbReference type="GO" id="GO:0000045">
    <property type="term" value="P:autophagosome assembly"/>
    <property type="evidence" value="ECO:0007669"/>
    <property type="project" value="TreeGrafter"/>
</dbReference>
<dbReference type="Pfam" id="PF00069">
    <property type="entry name" value="Pkinase"/>
    <property type="match status" value="1"/>
</dbReference>
<dbReference type="AlphaFoldDB" id="A0A830H9H8"/>
<dbReference type="GO" id="GO:0005829">
    <property type="term" value="C:cytosol"/>
    <property type="evidence" value="ECO:0007669"/>
    <property type="project" value="TreeGrafter"/>
</dbReference>
<dbReference type="GO" id="GO:0004674">
    <property type="term" value="F:protein serine/threonine kinase activity"/>
    <property type="evidence" value="ECO:0007669"/>
    <property type="project" value="InterPro"/>
</dbReference>
<evidence type="ECO:0000256" key="4">
    <source>
        <dbReference type="ARBA" id="ARBA00022840"/>
    </source>
</evidence>
<accession>A0A830H9H8</accession>
<dbReference type="Proteomes" id="UP000660262">
    <property type="component" value="Unassembled WGS sequence"/>
</dbReference>
<evidence type="ECO:0000313" key="9">
    <source>
        <dbReference type="Proteomes" id="UP000660262"/>
    </source>
</evidence>
<keyword evidence="3" id="KW-0418">Kinase</keyword>
<dbReference type="InterPro" id="IPR011009">
    <property type="entry name" value="Kinase-like_dom_sf"/>
</dbReference>
<evidence type="ECO:0000256" key="3">
    <source>
        <dbReference type="ARBA" id="ARBA00022777"/>
    </source>
</evidence>
<keyword evidence="1" id="KW-0808">Transferase</keyword>
<dbReference type="PANTHER" id="PTHR24348:SF22">
    <property type="entry name" value="NON-SPECIFIC SERINE_THREONINE PROTEIN KINASE"/>
    <property type="match status" value="1"/>
</dbReference>
<evidence type="ECO:0000256" key="5">
    <source>
        <dbReference type="PROSITE-ProRule" id="PRU10141"/>
    </source>
</evidence>